<feature type="domain" description="Formyl transferase N-terminal" evidence="1">
    <location>
        <begin position="36"/>
        <end position="135"/>
    </location>
</feature>
<dbReference type="PANTHER" id="PTHR11138:SF5">
    <property type="entry name" value="METHIONYL-TRNA FORMYLTRANSFERASE, MITOCHONDRIAL"/>
    <property type="match status" value="1"/>
</dbReference>
<dbReference type="STRING" id="522772.Dacet_0630"/>
<dbReference type="PaxDb" id="522772-Dacet_0630"/>
<gene>
    <name evidence="2" type="ordered locus">Dacet_0630</name>
</gene>
<keyword evidence="3" id="KW-1185">Reference proteome</keyword>
<dbReference type="eggNOG" id="COG0223">
    <property type="taxonomic scope" value="Bacteria"/>
</dbReference>
<dbReference type="PANTHER" id="PTHR11138">
    <property type="entry name" value="METHIONYL-TRNA FORMYLTRANSFERASE"/>
    <property type="match status" value="1"/>
</dbReference>
<dbReference type="Pfam" id="PF00551">
    <property type="entry name" value="Formyl_trans_N"/>
    <property type="match status" value="1"/>
</dbReference>
<sequence>MNGKVLFLGYEDSPLVEWLKNNNHEVFPTSEKISLEFIEENQFEYLISYGYRYIITKEIIEYFNNTGINLHISFLPWNKGADPNLWSFVEETPKGVTIHYLDEGIDTGDIIVQKEVEFDSDKETLASSYDKLQMEIQNLFKENWLDIKNGKCQRKKQLGDGSIHKVKDKQPFFETLADGWNTKISDFEEYIAELQISAQSWDRSALEIEKFKKQQENN</sequence>
<protein>
    <submittedName>
        <fullName evidence="2">Formyl transferase domain protein</fullName>
    </submittedName>
</protein>
<dbReference type="Gene3D" id="3.40.50.170">
    <property type="entry name" value="Formyl transferase, N-terminal domain"/>
    <property type="match status" value="1"/>
</dbReference>
<dbReference type="GO" id="GO:0005829">
    <property type="term" value="C:cytosol"/>
    <property type="evidence" value="ECO:0007669"/>
    <property type="project" value="TreeGrafter"/>
</dbReference>
<dbReference type="Proteomes" id="UP000002012">
    <property type="component" value="Chromosome"/>
</dbReference>
<dbReference type="InterPro" id="IPR036477">
    <property type="entry name" value="Formyl_transf_N_sf"/>
</dbReference>
<dbReference type="RefSeq" id="WP_013009963.1">
    <property type="nucleotide sequence ID" value="NC_013943.1"/>
</dbReference>
<dbReference type="SUPFAM" id="SSF53328">
    <property type="entry name" value="Formyltransferase"/>
    <property type="match status" value="1"/>
</dbReference>
<evidence type="ECO:0000259" key="1">
    <source>
        <dbReference type="Pfam" id="PF00551"/>
    </source>
</evidence>
<name>D4H4M5_DENA2</name>
<dbReference type="EMBL" id="CP001968">
    <property type="protein sequence ID" value="ADD67419.1"/>
    <property type="molecule type" value="Genomic_DNA"/>
</dbReference>
<dbReference type="InParanoid" id="D4H4M5"/>
<dbReference type="KEGG" id="dap:Dacet_0630"/>
<organism evidence="2 3">
    <name type="scientific">Denitrovibrio acetiphilus (strain DSM 12809 / NBRC 114555 / N2460)</name>
    <dbReference type="NCBI Taxonomy" id="522772"/>
    <lineage>
        <taxon>Bacteria</taxon>
        <taxon>Pseudomonadati</taxon>
        <taxon>Deferribacterota</taxon>
        <taxon>Deferribacteres</taxon>
        <taxon>Deferribacterales</taxon>
        <taxon>Geovibrionaceae</taxon>
        <taxon>Denitrovibrio</taxon>
    </lineage>
</organism>
<dbReference type="GO" id="GO:0004479">
    <property type="term" value="F:methionyl-tRNA formyltransferase activity"/>
    <property type="evidence" value="ECO:0007669"/>
    <property type="project" value="TreeGrafter"/>
</dbReference>
<accession>D4H4M5</accession>
<reference evidence="2 3" key="1">
    <citation type="journal article" date="2010" name="Stand. Genomic Sci.">
        <title>Complete genome sequence of Denitrovibrio acetiphilus type strain (N2460).</title>
        <authorList>
            <person name="Kiss H."/>
            <person name="Lang E."/>
            <person name="Lapidus A."/>
            <person name="Copeland A."/>
            <person name="Nolan M."/>
            <person name="Glavina Del Rio T."/>
            <person name="Chen F."/>
            <person name="Lucas S."/>
            <person name="Tice H."/>
            <person name="Cheng J.F."/>
            <person name="Han C."/>
            <person name="Goodwin L."/>
            <person name="Pitluck S."/>
            <person name="Liolios K."/>
            <person name="Pati A."/>
            <person name="Ivanova N."/>
            <person name="Mavromatis K."/>
            <person name="Chen A."/>
            <person name="Palaniappan K."/>
            <person name="Land M."/>
            <person name="Hauser L."/>
            <person name="Chang Y.J."/>
            <person name="Jeffries C.D."/>
            <person name="Detter J.C."/>
            <person name="Brettin T."/>
            <person name="Spring S."/>
            <person name="Rohde M."/>
            <person name="Goker M."/>
            <person name="Woyke T."/>
            <person name="Bristow J."/>
            <person name="Eisen J.A."/>
            <person name="Markowitz V."/>
            <person name="Hugenholtz P."/>
            <person name="Kyrpides N.C."/>
            <person name="Klenk H.P."/>
        </authorList>
    </citation>
    <scope>NUCLEOTIDE SEQUENCE [LARGE SCALE GENOMIC DNA]</scope>
    <source>
        <strain evidence="3">DSM 12809 / NBRC 114555 / N2460</strain>
    </source>
</reference>
<dbReference type="HOGENOM" id="CLU_1377547_0_0_0"/>
<dbReference type="InterPro" id="IPR002376">
    <property type="entry name" value="Formyl_transf_N"/>
</dbReference>
<dbReference type="OrthoDB" id="467573at2"/>
<dbReference type="AlphaFoldDB" id="D4H4M5"/>
<evidence type="ECO:0000313" key="2">
    <source>
        <dbReference type="EMBL" id="ADD67419.1"/>
    </source>
</evidence>
<proteinExistence type="predicted"/>
<keyword evidence="2" id="KW-0808">Transferase</keyword>
<evidence type="ECO:0000313" key="3">
    <source>
        <dbReference type="Proteomes" id="UP000002012"/>
    </source>
</evidence>